<keyword evidence="3" id="KW-1185">Reference proteome</keyword>
<protein>
    <submittedName>
        <fullName evidence="2">Uncharacterized protein</fullName>
    </submittedName>
</protein>
<keyword evidence="1" id="KW-0472">Membrane</keyword>
<dbReference type="RefSeq" id="WP_166195612.1">
    <property type="nucleotide sequence ID" value="NZ_JAAOIV010000004.1"/>
</dbReference>
<evidence type="ECO:0000256" key="1">
    <source>
        <dbReference type="SAM" id="Phobius"/>
    </source>
</evidence>
<evidence type="ECO:0000313" key="2">
    <source>
        <dbReference type="EMBL" id="NHN55666.1"/>
    </source>
</evidence>
<dbReference type="EMBL" id="JAAOIV010000004">
    <property type="protein sequence ID" value="NHN55666.1"/>
    <property type="molecule type" value="Genomic_DNA"/>
</dbReference>
<comment type="caution">
    <text evidence="2">The sequence shown here is derived from an EMBL/GenBank/DDBJ whole genome shotgun (WGS) entry which is preliminary data.</text>
</comment>
<dbReference type="Proteomes" id="UP000744769">
    <property type="component" value="Unassembled WGS sequence"/>
</dbReference>
<sequence length="400" mass="42583">MLLVVEAAQPEVVGRLTDAGVVEASVGPTSPDGWTAAWLEAPGDAVLDIHRPMVQIDELERGPQVTVRDGEGTTWIVGPDDAGHAVTQAAEGLAGMFAIPDRMAEIAALLHEEDADNLVADLAELLPLPELMVEPEPERAVILSRLDRETARMAAAITGPAWLLDLGAGWLATVPSQGRSAEAAAASSVNARRRDHTLVLWRSRQTSGVDVWRRGRIEAGWLWNDPWVHLGVDEPSAESAASGALVAAAASADVHQPSLRALLRMRQPDSDPLPDLIAVLGLPHAAMAVLDGVHGELPDAERVPAMTAPQAWWAAMSRPRQLSGARRVMYAGYAVGTALAALVCVLMTIFSVAVLATGGDFVDQQGTTMSDWMSAGVFAVLSAILIPTARFRFRTLRNRS</sequence>
<gene>
    <name evidence="2" type="ORF">G9U51_07725</name>
</gene>
<reference evidence="2" key="1">
    <citation type="submission" date="2020-03" db="EMBL/GenBank/DDBJ databases">
        <title>Draft sequencing of Calidifontibacter sp. DB0510.</title>
        <authorList>
            <person name="Kim D.-U."/>
        </authorList>
    </citation>
    <scope>NUCLEOTIDE SEQUENCE</scope>
    <source>
        <strain evidence="2">DB0510</strain>
    </source>
</reference>
<organism evidence="2 3">
    <name type="scientific">Metallococcus carri</name>
    <dbReference type="NCBI Taxonomy" id="1656884"/>
    <lineage>
        <taxon>Bacteria</taxon>
        <taxon>Bacillati</taxon>
        <taxon>Actinomycetota</taxon>
        <taxon>Actinomycetes</taxon>
        <taxon>Micrococcales</taxon>
        <taxon>Dermacoccaceae</taxon>
        <taxon>Metallococcus</taxon>
    </lineage>
</organism>
<proteinExistence type="predicted"/>
<evidence type="ECO:0000313" key="3">
    <source>
        <dbReference type="Proteomes" id="UP000744769"/>
    </source>
</evidence>
<feature type="transmembrane region" description="Helical" evidence="1">
    <location>
        <begin position="328"/>
        <end position="352"/>
    </location>
</feature>
<keyword evidence="1" id="KW-1133">Transmembrane helix</keyword>
<name>A0A967EEH3_9MICO</name>
<accession>A0A967EEH3</accession>
<dbReference type="AlphaFoldDB" id="A0A967EEH3"/>
<feature type="transmembrane region" description="Helical" evidence="1">
    <location>
        <begin position="372"/>
        <end position="391"/>
    </location>
</feature>
<keyword evidence="1" id="KW-0812">Transmembrane</keyword>